<dbReference type="InterPro" id="IPR027417">
    <property type="entry name" value="P-loop_NTPase"/>
</dbReference>
<dbReference type="InterPro" id="IPR055180">
    <property type="entry name" value="HsdR_RecA-like_helicase_dom_2"/>
</dbReference>
<dbReference type="GO" id="GO:0009307">
    <property type="term" value="P:DNA restriction-modification system"/>
    <property type="evidence" value="ECO:0007669"/>
    <property type="project" value="UniProtKB-KW"/>
</dbReference>
<dbReference type="eggNOG" id="COG0610">
    <property type="taxonomic scope" value="Bacteria"/>
</dbReference>
<dbReference type="InterPro" id="IPR040980">
    <property type="entry name" value="SWI2_SNF2"/>
</dbReference>
<sequence length="971" mass="112268">MATQSEYELETQLVNQLVGMHYELVNVTDEASMKANLRKQIEIHNRLEAAPLTNSEFNRVFLHLTKGNEVFDRARTLRDRYQLLRDDGTEKWLSFINKDEWCQNEFQVTRQVKQFNAEQNTRKTRFDVTLLINGLPLVQIELKRRGLGLKEAFNQIDRYHRDAFWVGSGLFQYVQLFIISNGVDTKYYANNRANHFEQTFFWTDEKNEPIKSLEKFTEAFLKVCHIAKMITHYTVLNETRKCLMVMRPYQYYACEAMIRHVKDSLHLQGRPRNGYIWHTTGSGKTLTSFKASQVIMSMPEVDRVIFVVDRRDLDYQTAKEFNSFAKDSVDTTNNTSTLIKQLKANNSKLILTTIQKLNNAITYEGYKAQLEHLRKERIVFIFDECHRSQFGDTHKAIVSFFENAQLFGFTGTPIFADNVNITNGVKQTTEMLFDKCLHKYVIVDAIRDENVLRFAVEYVGTYRRKETSNEIDIDVEDIDTKEVMESDIRLGKITDYILAHHNAKTRSREFTAMFCVGSVDMLIKYYKLFKDKQSELQQADPGYKPLRIATIFTYAANEADKSDKEAVNGLLDEEDISLPQGGKIDISSRDHLDSFIKDYNTLYGTSYSANDSQSFYNYYKNIAQRTKEKGVDILLVVNMFLTGFDSPALNTLYVDKNLRYHGLIQAFSRTNRILNEKKSHGNIVCFRNLKKATDDAIALFSNKDASSVVLVKPFEEYLSDYQAAVDTLLTLTPTVESVDSLPDEKAQLAFVTAFRDMMRLKNILESFADFDEVSKPLSDQTLADYTSKYLDIYDKVKKRTGKDKVSILDEVDFEVSLIHRDEINVGYILRLLAGIQAMPPEAQQEQKKKVMDIVDSDVTLRSKRELIDNFIEENLLHVSHDEDITQAFETYVEREKRKAVATLCAEENLDESKVAALLDNYLFTDVTPREDEVARALTWTPRILERKTVLKRVYDKVCGVIDTFINGMRGF</sequence>
<dbReference type="STRING" id="55207.KP22_14375"/>
<keyword evidence="7 10" id="KW-0378">Hydrolase</keyword>
<name>A0A093S1S9_9GAMM</name>
<evidence type="ECO:0000256" key="10">
    <source>
        <dbReference type="RuleBase" id="RU364115"/>
    </source>
</evidence>
<dbReference type="Pfam" id="PF12008">
    <property type="entry name" value="EcoR124_C"/>
    <property type="match status" value="1"/>
</dbReference>
<dbReference type="PANTHER" id="PTHR30195">
    <property type="entry name" value="TYPE I SITE-SPECIFIC DEOXYRIBONUCLEASE PROTEIN SUBUNIT M AND R"/>
    <property type="match status" value="1"/>
</dbReference>
<evidence type="ECO:0000256" key="4">
    <source>
        <dbReference type="ARBA" id="ARBA00022741"/>
    </source>
</evidence>
<dbReference type="Pfam" id="PF18766">
    <property type="entry name" value="SWI2_SNF2"/>
    <property type="match status" value="1"/>
</dbReference>
<evidence type="ECO:0000313" key="13">
    <source>
        <dbReference type="Proteomes" id="UP000032874"/>
    </source>
</evidence>
<evidence type="ECO:0000256" key="5">
    <source>
        <dbReference type="ARBA" id="ARBA00022747"/>
    </source>
</evidence>
<evidence type="ECO:0000256" key="6">
    <source>
        <dbReference type="ARBA" id="ARBA00022759"/>
    </source>
</evidence>
<gene>
    <name evidence="12" type="ORF">KP22_14375</name>
</gene>
<protein>
    <recommendedName>
        <fullName evidence="10">Type I restriction enzyme endonuclease subunit</fullName>
        <shortName evidence="10">R protein</shortName>
        <ecNumber evidence="10">3.1.21.3</ecNumber>
    </recommendedName>
</protein>
<dbReference type="Gene3D" id="1.20.58.910">
    <property type="match status" value="1"/>
</dbReference>
<dbReference type="SMART" id="SM00487">
    <property type="entry name" value="DEXDc"/>
    <property type="match status" value="1"/>
</dbReference>
<keyword evidence="3" id="KW-0540">Nuclease</keyword>
<dbReference type="GO" id="GO:0003677">
    <property type="term" value="F:DNA binding"/>
    <property type="evidence" value="ECO:0007669"/>
    <property type="project" value="UniProtKB-KW"/>
</dbReference>
<dbReference type="NCBIfam" id="TIGR00348">
    <property type="entry name" value="hsdR"/>
    <property type="match status" value="1"/>
</dbReference>
<dbReference type="SUPFAM" id="SSF52540">
    <property type="entry name" value="P-loop containing nucleoside triphosphate hydrolases"/>
    <property type="match status" value="2"/>
</dbReference>
<evidence type="ECO:0000259" key="11">
    <source>
        <dbReference type="PROSITE" id="PS51192"/>
    </source>
</evidence>
<comment type="function">
    <text evidence="10">Subunit R is required for both nuclease and ATPase activities, but not for modification.</text>
</comment>
<dbReference type="CDD" id="cd18800">
    <property type="entry name" value="SF2_C_EcoR124I-like"/>
    <property type="match status" value="1"/>
</dbReference>
<dbReference type="InterPro" id="IPR022625">
    <property type="entry name" value="TypeI_RM_Rsu_C"/>
</dbReference>
<evidence type="ECO:0000256" key="7">
    <source>
        <dbReference type="ARBA" id="ARBA00022801"/>
    </source>
</evidence>
<dbReference type="CDD" id="cd18030">
    <property type="entry name" value="DEXHc_RE_I_HsdR"/>
    <property type="match status" value="1"/>
</dbReference>
<keyword evidence="4 10" id="KW-0547">Nucleotide-binding</keyword>
<dbReference type="InterPro" id="IPR051268">
    <property type="entry name" value="Type-I_R_enzyme_R_subunit"/>
</dbReference>
<dbReference type="PROSITE" id="PS51192">
    <property type="entry name" value="HELICASE_ATP_BIND_1"/>
    <property type="match status" value="1"/>
</dbReference>
<evidence type="ECO:0000256" key="1">
    <source>
        <dbReference type="ARBA" id="ARBA00000851"/>
    </source>
</evidence>
<dbReference type="Gene3D" id="3.40.50.300">
    <property type="entry name" value="P-loop containing nucleotide triphosphate hydrolases"/>
    <property type="match status" value="2"/>
</dbReference>
<dbReference type="Pfam" id="PF04313">
    <property type="entry name" value="HSDR_N"/>
    <property type="match status" value="1"/>
</dbReference>
<evidence type="ECO:0000313" key="12">
    <source>
        <dbReference type="EMBL" id="KFX04036.1"/>
    </source>
</evidence>
<proteinExistence type="inferred from homology"/>
<dbReference type="EMBL" id="JQHM01000006">
    <property type="protein sequence ID" value="KFX04036.1"/>
    <property type="molecule type" value="Genomic_DNA"/>
</dbReference>
<evidence type="ECO:0000256" key="2">
    <source>
        <dbReference type="ARBA" id="ARBA00008598"/>
    </source>
</evidence>
<comment type="similarity">
    <text evidence="2 10">Belongs to the HsdR family.</text>
</comment>
<dbReference type="Gene3D" id="3.90.1570.50">
    <property type="match status" value="1"/>
</dbReference>
<keyword evidence="6" id="KW-0255">Endonuclease</keyword>
<keyword evidence="8 10" id="KW-0067">ATP-binding</keyword>
<accession>A0A093S1S9</accession>
<comment type="caution">
    <text evidence="12">The sequence shown here is derived from an EMBL/GenBank/DDBJ whole genome shotgun (WGS) entry which is preliminary data.</text>
</comment>
<feature type="domain" description="Helicase ATP-binding" evidence="11">
    <location>
        <begin position="265"/>
        <end position="431"/>
    </location>
</feature>
<keyword evidence="9 10" id="KW-0238">DNA-binding</keyword>
<dbReference type="EC" id="3.1.21.3" evidence="10"/>
<dbReference type="RefSeq" id="WP_039324846.1">
    <property type="nucleotide sequence ID" value="NZ_JQHM01000006.1"/>
</dbReference>
<dbReference type="InterPro" id="IPR007409">
    <property type="entry name" value="Restrct_endonuc_type1_HsdR_N"/>
</dbReference>
<dbReference type="AlphaFoldDB" id="A0A093S1S9"/>
<reference evidence="12 13" key="1">
    <citation type="submission" date="2014-08" db="EMBL/GenBank/DDBJ databases">
        <title>Genome sequences of NCPPB Pectobacterium isolates.</title>
        <authorList>
            <person name="Glover R.H."/>
            <person name="Sapp M."/>
            <person name="Elphinstone J."/>
        </authorList>
    </citation>
    <scope>NUCLEOTIDE SEQUENCE [LARGE SCALE GENOMIC DNA]</scope>
    <source>
        <strain evidence="12 13">NCPPB 2795</strain>
    </source>
</reference>
<evidence type="ECO:0000256" key="9">
    <source>
        <dbReference type="ARBA" id="ARBA00023125"/>
    </source>
</evidence>
<dbReference type="GO" id="GO:0005524">
    <property type="term" value="F:ATP binding"/>
    <property type="evidence" value="ECO:0007669"/>
    <property type="project" value="UniProtKB-KW"/>
</dbReference>
<dbReference type="GO" id="GO:0009035">
    <property type="term" value="F:type I site-specific deoxyribonuclease activity"/>
    <property type="evidence" value="ECO:0007669"/>
    <property type="project" value="UniProtKB-EC"/>
</dbReference>
<comment type="catalytic activity">
    <reaction evidence="1 10">
        <text>Endonucleolytic cleavage of DNA to give random double-stranded fragments with terminal 5'-phosphates, ATP is simultaneously hydrolyzed.</text>
        <dbReference type="EC" id="3.1.21.3"/>
    </reaction>
</comment>
<comment type="subunit">
    <text evidence="10">The type I restriction/modification system is composed of three polypeptides R, M and S.</text>
</comment>
<evidence type="ECO:0000256" key="3">
    <source>
        <dbReference type="ARBA" id="ARBA00022722"/>
    </source>
</evidence>
<dbReference type="CDD" id="cd22332">
    <property type="entry name" value="HsdR_N"/>
    <property type="match status" value="1"/>
</dbReference>
<organism evidence="12 13">
    <name type="scientific">Pectobacterium betavasculorum</name>
    <dbReference type="NCBI Taxonomy" id="55207"/>
    <lineage>
        <taxon>Bacteria</taxon>
        <taxon>Pseudomonadati</taxon>
        <taxon>Pseudomonadota</taxon>
        <taxon>Gammaproteobacteria</taxon>
        <taxon>Enterobacterales</taxon>
        <taxon>Pectobacteriaceae</taxon>
        <taxon>Pectobacterium</taxon>
    </lineage>
</organism>
<keyword evidence="5 10" id="KW-0680">Restriction system</keyword>
<evidence type="ECO:0000256" key="8">
    <source>
        <dbReference type="ARBA" id="ARBA00022840"/>
    </source>
</evidence>
<dbReference type="InterPro" id="IPR014001">
    <property type="entry name" value="Helicase_ATP-bd"/>
</dbReference>
<dbReference type="PANTHER" id="PTHR30195:SF16">
    <property type="entry name" value="TYPE I RESTRICTION ENZYME ENDONUCLEASE SUBUNIT"/>
    <property type="match status" value="1"/>
</dbReference>
<dbReference type="InterPro" id="IPR004473">
    <property type="entry name" value="Restrct_endonuc_typeI_HsdR"/>
</dbReference>
<dbReference type="Proteomes" id="UP000032874">
    <property type="component" value="Unassembled WGS sequence"/>
</dbReference>
<dbReference type="Pfam" id="PF22679">
    <property type="entry name" value="T1R_D3-like"/>
    <property type="match status" value="1"/>
</dbReference>